<evidence type="ECO:0000313" key="7">
    <source>
        <dbReference type="EMBL" id="KAF3592633.1"/>
    </source>
</evidence>
<dbReference type="InterPro" id="IPR051834">
    <property type="entry name" value="RING_finger_E3_ligase"/>
</dbReference>
<gene>
    <name evidence="7" type="ORF">DY000_02021442</name>
</gene>
<evidence type="ECO:0000256" key="1">
    <source>
        <dbReference type="ARBA" id="ARBA00022723"/>
    </source>
</evidence>
<feature type="region of interest" description="Disordered" evidence="5">
    <location>
        <begin position="121"/>
        <end position="142"/>
    </location>
</feature>
<evidence type="ECO:0000256" key="3">
    <source>
        <dbReference type="ARBA" id="ARBA00022833"/>
    </source>
</evidence>
<evidence type="ECO:0000313" key="8">
    <source>
        <dbReference type="Proteomes" id="UP000266723"/>
    </source>
</evidence>
<dbReference type="Pfam" id="PF13639">
    <property type="entry name" value="zf-RING_2"/>
    <property type="match status" value="1"/>
</dbReference>
<sequence>MEIEIHRAEVYTRVSNLPRHLMWVTNTVQINLDELIQHETGAVTVLGSRRIRLRPRGRGFTPRQLAGLLRDEHVPESPYLGRKIALDINQQFAFDSSLQQQQPVFVSVNVKLIRERTLMPPLPPPDFLHTPPSSSRGASSEVFQRLSQEQRVESRDLVGKNETQCSICIDDLSKTRENIIELPQCLHVFHQDCLFEWLRRQNSCPLCRRAPYELYRLGRL</sequence>
<dbReference type="CDD" id="cd16454">
    <property type="entry name" value="RING-H2_PA-TM-RING"/>
    <property type="match status" value="1"/>
</dbReference>
<keyword evidence="1" id="KW-0479">Metal-binding</keyword>
<evidence type="ECO:0000259" key="6">
    <source>
        <dbReference type="PROSITE" id="PS50089"/>
    </source>
</evidence>
<evidence type="ECO:0000256" key="2">
    <source>
        <dbReference type="ARBA" id="ARBA00022771"/>
    </source>
</evidence>
<reference evidence="7 8" key="1">
    <citation type="journal article" date="2020" name="BMC Genomics">
        <title>Intraspecific diversification of the crop wild relative Brassica cretica Lam. using demographic model selection.</title>
        <authorList>
            <person name="Kioukis A."/>
            <person name="Michalopoulou V.A."/>
            <person name="Briers L."/>
            <person name="Pirintsos S."/>
            <person name="Studholme D.J."/>
            <person name="Pavlidis P."/>
            <person name="Sarris P.F."/>
        </authorList>
    </citation>
    <scope>NUCLEOTIDE SEQUENCE [LARGE SCALE GENOMIC DNA]</scope>
    <source>
        <strain evidence="8">cv. PFS-1207/04</strain>
    </source>
</reference>
<feature type="compositionally biased region" description="Polar residues" evidence="5">
    <location>
        <begin position="133"/>
        <end position="142"/>
    </location>
</feature>
<dbReference type="PANTHER" id="PTHR45931">
    <property type="entry name" value="SI:CH211-59O9.10"/>
    <property type="match status" value="1"/>
</dbReference>
<dbReference type="InterPro" id="IPR001841">
    <property type="entry name" value="Znf_RING"/>
</dbReference>
<dbReference type="PROSITE" id="PS50089">
    <property type="entry name" value="ZF_RING_2"/>
    <property type="match status" value="1"/>
</dbReference>
<keyword evidence="2 4" id="KW-0863">Zinc-finger</keyword>
<proteinExistence type="predicted"/>
<comment type="caution">
    <text evidence="7">The sequence shown here is derived from an EMBL/GenBank/DDBJ whole genome shotgun (WGS) entry which is preliminary data.</text>
</comment>
<feature type="domain" description="RING-type" evidence="6">
    <location>
        <begin position="165"/>
        <end position="208"/>
    </location>
</feature>
<keyword evidence="3" id="KW-0862">Zinc</keyword>
<protein>
    <recommendedName>
        <fullName evidence="6">RING-type domain-containing protein</fullName>
    </recommendedName>
</protein>
<dbReference type="InterPro" id="IPR013083">
    <property type="entry name" value="Znf_RING/FYVE/PHD"/>
</dbReference>
<dbReference type="SMART" id="SM00184">
    <property type="entry name" value="RING"/>
    <property type="match status" value="1"/>
</dbReference>
<dbReference type="Proteomes" id="UP000266723">
    <property type="component" value="Unassembled WGS sequence"/>
</dbReference>
<dbReference type="SUPFAM" id="SSF57850">
    <property type="entry name" value="RING/U-box"/>
    <property type="match status" value="1"/>
</dbReference>
<organism evidence="7 8">
    <name type="scientific">Brassica cretica</name>
    <name type="common">Mustard</name>
    <dbReference type="NCBI Taxonomy" id="69181"/>
    <lineage>
        <taxon>Eukaryota</taxon>
        <taxon>Viridiplantae</taxon>
        <taxon>Streptophyta</taxon>
        <taxon>Embryophyta</taxon>
        <taxon>Tracheophyta</taxon>
        <taxon>Spermatophyta</taxon>
        <taxon>Magnoliopsida</taxon>
        <taxon>eudicotyledons</taxon>
        <taxon>Gunneridae</taxon>
        <taxon>Pentapetalae</taxon>
        <taxon>rosids</taxon>
        <taxon>malvids</taxon>
        <taxon>Brassicales</taxon>
        <taxon>Brassicaceae</taxon>
        <taxon>Brassiceae</taxon>
        <taxon>Brassica</taxon>
    </lineage>
</organism>
<dbReference type="EMBL" id="QGKV02000299">
    <property type="protein sequence ID" value="KAF3592633.1"/>
    <property type="molecule type" value="Genomic_DNA"/>
</dbReference>
<accession>A0ABQ7E5X6</accession>
<keyword evidence="8" id="KW-1185">Reference proteome</keyword>
<dbReference type="PANTHER" id="PTHR45931:SF16">
    <property type="entry name" value="RING_U-BOX SUPERFAMILY PROTEIN"/>
    <property type="match status" value="1"/>
</dbReference>
<evidence type="ECO:0000256" key="4">
    <source>
        <dbReference type="PROSITE-ProRule" id="PRU00175"/>
    </source>
</evidence>
<dbReference type="Gene3D" id="3.30.40.10">
    <property type="entry name" value="Zinc/RING finger domain, C3HC4 (zinc finger)"/>
    <property type="match status" value="1"/>
</dbReference>
<evidence type="ECO:0000256" key="5">
    <source>
        <dbReference type="SAM" id="MobiDB-lite"/>
    </source>
</evidence>
<name>A0ABQ7E5X6_BRACR</name>